<sequence length="103" mass="11093">MHHIVALYGAPQDPDHFRTYYLNTHLPLAAKLPAMVDMHYSFAVDTIGPGDIYFCTWTGIFADAATARSAMQSIEGQALAADVPHYASGGITLLSYTAQAFAA</sequence>
<dbReference type="Pfam" id="PF07110">
    <property type="entry name" value="EthD"/>
    <property type="match status" value="1"/>
</dbReference>
<dbReference type="PATRIC" id="fig|1420583.3.peg.3493"/>
<dbReference type="InterPro" id="IPR009799">
    <property type="entry name" value="EthD_dom"/>
</dbReference>
<dbReference type="Gene3D" id="3.30.70.100">
    <property type="match status" value="1"/>
</dbReference>
<dbReference type="GO" id="GO:0016491">
    <property type="term" value="F:oxidoreductase activity"/>
    <property type="evidence" value="ECO:0007669"/>
    <property type="project" value="InterPro"/>
</dbReference>
<dbReference type="SUPFAM" id="SSF54909">
    <property type="entry name" value="Dimeric alpha+beta barrel"/>
    <property type="match status" value="1"/>
</dbReference>
<name>A0A0J8AD10_9SPHN</name>
<gene>
    <name evidence="2" type="ORF">V473_18485</name>
</gene>
<accession>A0A0J8AD10</accession>
<reference evidence="2 3" key="1">
    <citation type="journal article" date="2015" name="G3 (Bethesda)">
        <title>Insights into Ongoing Evolution of the Hexachlorocyclohexane Catabolic Pathway from Comparative Genomics of Ten Sphingomonadaceae Strains.</title>
        <authorList>
            <person name="Pearce S.L."/>
            <person name="Oakeshott J.G."/>
            <person name="Pandey G."/>
        </authorList>
    </citation>
    <scope>NUCLEOTIDE SEQUENCE [LARGE SCALE GENOMIC DNA]</scope>
    <source>
        <strain evidence="2 3">LL01</strain>
    </source>
</reference>
<dbReference type="EMBL" id="JACT01000005">
    <property type="protein sequence ID" value="KMS52985.1"/>
    <property type="molecule type" value="Genomic_DNA"/>
</dbReference>
<evidence type="ECO:0000313" key="2">
    <source>
        <dbReference type="EMBL" id="KMS52985.1"/>
    </source>
</evidence>
<comment type="caution">
    <text evidence="2">The sequence shown here is derived from an EMBL/GenBank/DDBJ whole genome shotgun (WGS) entry which is preliminary data.</text>
</comment>
<dbReference type="AlphaFoldDB" id="A0A0J8AD10"/>
<evidence type="ECO:0000259" key="1">
    <source>
        <dbReference type="Pfam" id="PF07110"/>
    </source>
</evidence>
<dbReference type="RefSeq" id="WP_066607618.1">
    <property type="nucleotide sequence ID" value="NZ_KQ130436.1"/>
</dbReference>
<keyword evidence="3" id="KW-1185">Reference proteome</keyword>
<feature type="domain" description="EthD" evidence="1">
    <location>
        <begin position="12"/>
        <end position="88"/>
    </location>
</feature>
<dbReference type="STRING" id="1420583.V473_18485"/>
<dbReference type="InterPro" id="IPR011008">
    <property type="entry name" value="Dimeric_a/b-barrel"/>
</dbReference>
<evidence type="ECO:0000313" key="3">
    <source>
        <dbReference type="Proteomes" id="UP000052232"/>
    </source>
</evidence>
<dbReference type="Proteomes" id="UP000052232">
    <property type="component" value="Unassembled WGS sequence"/>
</dbReference>
<organism evidence="2 3">
    <name type="scientific">Sphingobium cupriresistens LL01</name>
    <dbReference type="NCBI Taxonomy" id="1420583"/>
    <lineage>
        <taxon>Bacteria</taxon>
        <taxon>Pseudomonadati</taxon>
        <taxon>Pseudomonadota</taxon>
        <taxon>Alphaproteobacteria</taxon>
        <taxon>Sphingomonadales</taxon>
        <taxon>Sphingomonadaceae</taxon>
        <taxon>Sphingobium</taxon>
    </lineage>
</organism>
<dbReference type="NCBIfam" id="TIGR02118">
    <property type="entry name" value="EthD family reductase"/>
    <property type="match status" value="1"/>
</dbReference>
<protein>
    <submittedName>
        <fullName evidence="2">Ethyl tert-butyl ether degradation protein EthD</fullName>
    </submittedName>
</protein>
<proteinExistence type="predicted"/>